<dbReference type="Pfam" id="PF08299">
    <property type="entry name" value="Bac_DnaA_C"/>
    <property type="match status" value="1"/>
</dbReference>
<dbReference type="GO" id="GO:0006275">
    <property type="term" value="P:regulation of DNA replication"/>
    <property type="evidence" value="ECO:0007669"/>
    <property type="project" value="InterPro"/>
</dbReference>
<dbReference type="CDD" id="cd06571">
    <property type="entry name" value="Bac_DnaA_C"/>
    <property type="match status" value="1"/>
</dbReference>
<evidence type="ECO:0000313" key="2">
    <source>
        <dbReference type="EMBL" id="QBK32266.1"/>
    </source>
</evidence>
<proteinExistence type="predicted"/>
<dbReference type="SUPFAM" id="SSF48295">
    <property type="entry name" value="TrpR-like"/>
    <property type="match status" value="1"/>
</dbReference>
<feature type="domain" description="Chromosomal replication initiator DnaA C-terminal" evidence="1">
    <location>
        <begin position="12"/>
        <end position="81"/>
    </location>
</feature>
<dbReference type="Proteomes" id="UP000293719">
    <property type="component" value="Chromosome"/>
</dbReference>
<dbReference type="EMBL" id="CP036532">
    <property type="protein sequence ID" value="QBK32266.1"/>
    <property type="molecule type" value="Genomic_DNA"/>
</dbReference>
<organism evidence="2 3">
    <name type="scientific">Roseitalea porphyridii</name>
    <dbReference type="NCBI Taxonomy" id="1852022"/>
    <lineage>
        <taxon>Bacteria</taxon>
        <taxon>Pseudomonadati</taxon>
        <taxon>Pseudomonadota</taxon>
        <taxon>Alphaproteobacteria</taxon>
        <taxon>Hyphomicrobiales</taxon>
        <taxon>Ahrensiaceae</taxon>
        <taxon>Roseitalea</taxon>
    </lineage>
</organism>
<name>A0A4P6V725_9HYPH</name>
<dbReference type="GO" id="GO:0043565">
    <property type="term" value="F:sequence-specific DNA binding"/>
    <property type="evidence" value="ECO:0007669"/>
    <property type="project" value="InterPro"/>
</dbReference>
<reference evidence="2 3" key="1">
    <citation type="journal article" date="2017" name="Int. J. Syst. Evol. Microbiol.">
        <title>Roseitalea porphyridii gen. nov., sp. nov., isolated from a red alga, and reclassification of Hoeflea suaedae Chung et al. 2013 as Pseudohoeflea suaedae gen. nov., comb. nov.</title>
        <authorList>
            <person name="Hyeon J.W."/>
            <person name="Jeong S.E."/>
            <person name="Baek K."/>
            <person name="Jeon C.O."/>
        </authorList>
    </citation>
    <scope>NUCLEOTIDE SEQUENCE [LARGE SCALE GENOMIC DNA]</scope>
    <source>
        <strain evidence="2 3">MA7-20</strain>
    </source>
</reference>
<gene>
    <name evidence="2" type="ORF">E0E05_05340</name>
</gene>
<dbReference type="InterPro" id="IPR013159">
    <property type="entry name" value="DnaA_C"/>
</dbReference>
<dbReference type="KEGG" id="rpod:E0E05_05340"/>
<accession>A0A4P6V725</accession>
<sequence>MGLPSECEATVLCDGVIDLMAALFSVSGRQLRSPKRQGRAVSRVRQIGMYIAHTTLGLRMAAVATGFGRDKSTVMYACHLVEDMRDDIEFDRIVGRAERVVRVAFNLHVRDGGDGQ</sequence>
<dbReference type="Gene3D" id="1.10.1750.10">
    <property type="match status" value="1"/>
</dbReference>
<evidence type="ECO:0000313" key="3">
    <source>
        <dbReference type="Proteomes" id="UP000293719"/>
    </source>
</evidence>
<evidence type="ECO:0000259" key="1">
    <source>
        <dbReference type="SMART" id="SM00760"/>
    </source>
</evidence>
<dbReference type="OrthoDB" id="8480222at2"/>
<dbReference type="GO" id="GO:0005524">
    <property type="term" value="F:ATP binding"/>
    <property type="evidence" value="ECO:0007669"/>
    <property type="project" value="InterPro"/>
</dbReference>
<protein>
    <submittedName>
        <fullName evidence="2">Chromosomal replication initiator DnaA</fullName>
    </submittedName>
</protein>
<dbReference type="InterPro" id="IPR010921">
    <property type="entry name" value="Trp_repressor/repl_initiator"/>
</dbReference>
<dbReference type="GO" id="GO:0006270">
    <property type="term" value="P:DNA replication initiation"/>
    <property type="evidence" value="ECO:0007669"/>
    <property type="project" value="InterPro"/>
</dbReference>
<dbReference type="AlphaFoldDB" id="A0A4P6V725"/>
<dbReference type="SMART" id="SM00760">
    <property type="entry name" value="Bac_DnaA_C"/>
    <property type="match status" value="1"/>
</dbReference>
<keyword evidence="3" id="KW-1185">Reference proteome</keyword>